<gene>
    <name evidence="1" type="ORF">DCCM_4094</name>
</gene>
<comment type="caution">
    <text evidence="1">The sequence shown here is derived from an EMBL/GenBank/DDBJ whole genome shotgun (WGS) entry which is preliminary data.</text>
</comment>
<evidence type="ECO:0000313" key="1">
    <source>
        <dbReference type="EMBL" id="GBF34973.1"/>
    </source>
</evidence>
<evidence type="ECO:0000313" key="2">
    <source>
        <dbReference type="Proteomes" id="UP000239549"/>
    </source>
</evidence>
<organism evidence="1 2">
    <name type="scientific">Desulfocucumis palustris</name>
    <dbReference type="NCBI Taxonomy" id="1898651"/>
    <lineage>
        <taxon>Bacteria</taxon>
        <taxon>Bacillati</taxon>
        <taxon>Bacillota</taxon>
        <taxon>Clostridia</taxon>
        <taxon>Eubacteriales</taxon>
        <taxon>Desulfocucumaceae</taxon>
        <taxon>Desulfocucumis</taxon>
    </lineage>
</organism>
<dbReference type="InterPro" id="IPR024227">
    <property type="entry name" value="DUF3795"/>
</dbReference>
<accession>A0A2L2XGY1</accession>
<dbReference type="OrthoDB" id="5419848at2"/>
<evidence type="ECO:0008006" key="3">
    <source>
        <dbReference type="Google" id="ProtNLM"/>
    </source>
</evidence>
<dbReference type="AlphaFoldDB" id="A0A2L2XGY1"/>
<dbReference type="Proteomes" id="UP000239549">
    <property type="component" value="Unassembled WGS sequence"/>
</dbReference>
<protein>
    <recommendedName>
        <fullName evidence="3">DUF3795 domain-containing protein</fullName>
    </recommendedName>
</protein>
<proteinExistence type="predicted"/>
<dbReference type="RefSeq" id="WP_104373116.1">
    <property type="nucleotide sequence ID" value="NZ_BFAV01000155.1"/>
</dbReference>
<dbReference type="EMBL" id="BFAV01000155">
    <property type="protein sequence ID" value="GBF34973.1"/>
    <property type="molecule type" value="Genomic_DNA"/>
</dbReference>
<sequence length="148" mass="17020">MDYDEVLKQLSPCGLDCGRCADYENGEIRKLSAKLLQALGKNYNIVAKMKSDKNPIFKNYSNFKEILSSFSQASCTGCRGENDLCPIQCTAKICNREKGIDFCFQCTDYPCDKQFSGKLKELWITINNRMKEIGVVEYYFEQVKLPRY</sequence>
<dbReference type="Pfam" id="PF12675">
    <property type="entry name" value="DUF3795"/>
    <property type="match status" value="1"/>
</dbReference>
<name>A0A2L2XGY1_9FIRM</name>
<reference evidence="2" key="1">
    <citation type="submission" date="2018-02" db="EMBL/GenBank/DDBJ databases">
        <title>Genome sequence of Desulfocucumis palustris strain NAW-5.</title>
        <authorList>
            <person name="Watanabe M."/>
            <person name="Kojima H."/>
            <person name="Fukui M."/>
        </authorList>
    </citation>
    <scope>NUCLEOTIDE SEQUENCE [LARGE SCALE GENOMIC DNA]</scope>
    <source>
        <strain evidence="2">NAW-5</strain>
    </source>
</reference>
<keyword evidence="2" id="KW-1185">Reference proteome</keyword>